<dbReference type="Proteomes" id="UP000253426">
    <property type="component" value="Unassembled WGS sequence"/>
</dbReference>
<dbReference type="EMBL" id="QNRR01000014">
    <property type="protein sequence ID" value="RBP37397.1"/>
    <property type="molecule type" value="Genomic_DNA"/>
</dbReference>
<sequence>MSARDIIREIEALPPEERRIVRDYLLQAEDNQEDVRRMERSKAEAIAERVFADHAELFKKLAQ</sequence>
<dbReference type="RefSeq" id="WP_113961619.1">
    <property type="nucleotide sequence ID" value="NZ_QNRR01000014.1"/>
</dbReference>
<dbReference type="AlphaFoldDB" id="A0A366H5Q7"/>
<gene>
    <name evidence="1" type="ORF">DES53_114135</name>
</gene>
<evidence type="ECO:0000313" key="1">
    <source>
        <dbReference type="EMBL" id="RBP37397.1"/>
    </source>
</evidence>
<keyword evidence="2" id="KW-1185">Reference proteome</keyword>
<organism evidence="1 2">
    <name type="scientific">Roseimicrobium gellanilyticum</name>
    <dbReference type="NCBI Taxonomy" id="748857"/>
    <lineage>
        <taxon>Bacteria</taxon>
        <taxon>Pseudomonadati</taxon>
        <taxon>Verrucomicrobiota</taxon>
        <taxon>Verrucomicrobiia</taxon>
        <taxon>Verrucomicrobiales</taxon>
        <taxon>Verrucomicrobiaceae</taxon>
        <taxon>Roseimicrobium</taxon>
    </lineage>
</organism>
<proteinExistence type="predicted"/>
<reference evidence="1 2" key="1">
    <citation type="submission" date="2018-06" db="EMBL/GenBank/DDBJ databases">
        <title>Genomic Encyclopedia of Type Strains, Phase IV (KMG-IV): sequencing the most valuable type-strain genomes for metagenomic binning, comparative biology and taxonomic classification.</title>
        <authorList>
            <person name="Goeker M."/>
        </authorList>
    </citation>
    <scope>NUCLEOTIDE SEQUENCE [LARGE SCALE GENOMIC DNA]</scope>
    <source>
        <strain evidence="1 2">DSM 25532</strain>
    </source>
</reference>
<comment type="caution">
    <text evidence="1">The sequence shown here is derived from an EMBL/GenBank/DDBJ whole genome shotgun (WGS) entry which is preliminary data.</text>
</comment>
<name>A0A366H5Q7_9BACT</name>
<protein>
    <recommendedName>
        <fullName evidence="3">Addiction module component</fullName>
    </recommendedName>
</protein>
<accession>A0A366H5Q7</accession>
<evidence type="ECO:0008006" key="3">
    <source>
        <dbReference type="Google" id="ProtNLM"/>
    </source>
</evidence>
<evidence type="ECO:0000313" key="2">
    <source>
        <dbReference type="Proteomes" id="UP000253426"/>
    </source>
</evidence>